<dbReference type="AlphaFoldDB" id="A0AAV1UM55"/>
<protein>
    <submittedName>
        <fullName evidence="1">Uncharacterized protein</fullName>
    </submittedName>
</protein>
<evidence type="ECO:0000313" key="1">
    <source>
        <dbReference type="EMBL" id="CAK7934363.1"/>
    </source>
</evidence>
<organism evidence="1 2">
    <name type="scientific">Peronospora matthiolae</name>
    <dbReference type="NCBI Taxonomy" id="2874970"/>
    <lineage>
        <taxon>Eukaryota</taxon>
        <taxon>Sar</taxon>
        <taxon>Stramenopiles</taxon>
        <taxon>Oomycota</taxon>
        <taxon>Peronosporomycetes</taxon>
        <taxon>Peronosporales</taxon>
        <taxon>Peronosporaceae</taxon>
        <taxon>Peronospora</taxon>
    </lineage>
</organism>
<name>A0AAV1UM55_9STRA</name>
<proteinExistence type="predicted"/>
<reference evidence="1" key="1">
    <citation type="submission" date="2024-01" db="EMBL/GenBank/DDBJ databases">
        <authorList>
            <person name="Webb A."/>
        </authorList>
    </citation>
    <scope>NUCLEOTIDE SEQUENCE</scope>
    <source>
        <strain evidence="1">Pm1</strain>
    </source>
</reference>
<evidence type="ECO:0000313" key="2">
    <source>
        <dbReference type="Proteomes" id="UP001162060"/>
    </source>
</evidence>
<accession>A0AAV1UM55</accession>
<sequence length="60" mass="6519">MDLVVVGVNVDDLLAYGTSAAAADRLFGSLASLPIKDLGRFSKFLKMRKELNDDGGYRLD</sequence>
<gene>
    <name evidence="1" type="ORF">PM001_LOCUS19513</name>
</gene>
<dbReference type="EMBL" id="CAKLBY020000207">
    <property type="protein sequence ID" value="CAK7934363.1"/>
    <property type="molecule type" value="Genomic_DNA"/>
</dbReference>
<dbReference type="Proteomes" id="UP001162060">
    <property type="component" value="Unassembled WGS sequence"/>
</dbReference>
<comment type="caution">
    <text evidence="1">The sequence shown here is derived from an EMBL/GenBank/DDBJ whole genome shotgun (WGS) entry which is preliminary data.</text>
</comment>